<proteinExistence type="predicted"/>
<sequence length="85" mass="10488">MLHCVRAKLWTLFYRDAYQLKWKDIKEGNDGGLWIMNSRHKSNSQMDISLLPKVIEFFLIKRNRRYIRNTHKFLFFFSKIVFKIF</sequence>
<keyword evidence="2" id="KW-1185">Reference proteome</keyword>
<dbReference type="EMBL" id="RJTW01000004">
    <property type="protein sequence ID" value="ROH94246.1"/>
    <property type="molecule type" value="Genomic_DNA"/>
</dbReference>
<evidence type="ECO:0000313" key="2">
    <source>
        <dbReference type="Proteomes" id="UP000281899"/>
    </source>
</evidence>
<evidence type="ECO:0000313" key="1">
    <source>
        <dbReference type="EMBL" id="ROH94246.1"/>
    </source>
</evidence>
<comment type="caution">
    <text evidence="1">The sequence shown here is derived from an EMBL/GenBank/DDBJ whole genome shotgun (WGS) entry which is preliminary data.</text>
</comment>
<protein>
    <submittedName>
        <fullName evidence="1">Uncharacterized protein</fullName>
    </submittedName>
</protein>
<organism evidence="1 2">
    <name type="scientific">Chryseobacterium cucumeris</name>
    <dbReference type="NCBI Taxonomy" id="1813611"/>
    <lineage>
        <taxon>Bacteria</taxon>
        <taxon>Pseudomonadati</taxon>
        <taxon>Bacteroidota</taxon>
        <taxon>Flavobacteriia</taxon>
        <taxon>Flavobacteriales</taxon>
        <taxon>Weeksellaceae</taxon>
        <taxon>Chryseobacterium group</taxon>
        <taxon>Chryseobacterium</taxon>
    </lineage>
</organism>
<accession>A0ABX9X836</accession>
<gene>
    <name evidence="1" type="ORF">EGI15_07075</name>
</gene>
<name>A0ABX9X836_9FLAO</name>
<dbReference type="Proteomes" id="UP000281899">
    <property type="component" value="Unassembled WGS sequence"/>
</dbReference>
<reference evidence="1 2" key="1">
    <citation type="submission" date="2018-11" db="EMBL/GenBank/DDBJ databases">
        <title>Proposal to divide the Flavobacteriaceae and reorganize its genera based on Amino Acid Identity values calculated from whole genome sequences.</title>
        <authorList>
            <person name="Nicholson A.C."/>
            <person name="Gulvik C.A."/>
            <person name="Whitney A.M."/>
            <person name="Humrighouse B.W."/>
            <person name="Bell M."/>
            <person name="Holmes B."/>
            <person name="Steigerwalt A."/>
            <person name="Villarma A."/>
            <person name="Sheth M."/>
            <person name="Batra D."/>
            <person name="Pryor J."/>
            <person name="Bernardet J.-F."/>
            <person name="Hugo C."/>
            <person name="Kampfer P."/>
            <person name="Newman J."/>
            <person name="Mcquiston J.R."/>
        </authorList>
    </citation>
    <scope>NUCLEOTIDE SEQUENCE [LARGE SCALE GENOMIC DNA]</scope>
    <source>
        <strain evidence="1 2">G0235</strain>
    </source>
</reference>